<proteinExistence type="predicted"/>
<evidence type="ECO:0000256" key="5">
    <source>
        <dbReference type="ARBA" id="ARBA00022833"/>
    </source>
</evidence>
<organism evidence="9 10">
    <name type="scientific">Aspergillus pseudodeflectus</name>
    <dbReference type="NCBI Taxonomy" id="176178"/>
    <lineage>
        <taxon>Eukaryota</taxon>
        <taxon>Fungi</taxon>
        <taxon>Dikarya</taxon>
        <taxon>Ascomycota</taxon>
        <taxon>Pezizomycotina</taxon>
        <taxon>Eurotiomycetes</taxon>
        <taxon>Eurotiomycetidae</taxon>
        <taxon>Eurotiales</taxon>
        <taxon>Aspergillaceae</taxon>
        <taxon>Aspergillus</taxon>
        <taxon>Aspergillus subgen. Nidulantes</taxon>
    </lineage>
</organism>
<keyword evidence="5" id="KW-0862">Zinc</keyword>
<feature type="domain" description="Xylanolytic transcriptional activator regulatory" evidence="8">
    <location>
        <begin position="457"/>
        <end position="748"/>
    </location>
</feature>
<dbReference type="Pfam" id="PF04082">
    <property type="entry name" value="Fungal_trans"/>
    <property type="match status" value="1"/>
</dbReference>
<name>A0ABR4KHI2_9EURO</name>
<dbReference type="InterPro" id="IPR051059">
    <property type="entry name" value="VerF-like"/>
</dbReference>
<evidence type="ECO:0000313" key="9">
    <source>
        <dbReference type="EMBL" id="KAL2851731.1"/>
    </source>
</evidence>
<evidence type="ECO:0000313" key="10">
    <source>
        <dbReference type="Proteomes" id="UP001610444"/>
    </source>
</evidence>
<keyword evidence="2" id="KW-0479">Metal-binding</keyword>
<dbReference type="InterPro" id="IPR007219">
    <property type="entry name" value="XnlR_reg_dom"/>
</dbReference>
<gene>
    <name evidence="9" type="ORF">BJX68DRAFT_265979</name>
</gene>
<feature type="region of interest" description="Disordered" evidence="7">
    <location>
        <begin position="191"/>
        <end position="211"/>
    </location>
</feature>
<dbReference type="Proteomes" id="UP001610444">
    <property type="component" value="Unassembled WGS sequence"/>
</dbReference>
<evidence type="ECO:0000259" key="8">
    <source>
        <dbReference type="Pfam" id="PF04082"/>
    </source>
</evidence>
<comment type="subcellular location">
    <subcellularLocation>
        <location evidence="1">Nucleus</location>
    </subcellularLocation>
</comment>
<evidence type="ECO:0000256" key="1">
    <source>
        <dbReference type="ARBA" id="ARBA00004123"/>
    </source>
</evidence>
<dbReference type="EMBL" id="JBFXLR010000017">
    <property type="protein sequence ID" value="KAL2851731.1"/>
    <property type="molecule type" value="Genomic_DNA"/>
</dbReference>
<evidence type="ECO:0000256" key="3">
    <source>
        <dbReference type="ARBA" id="ARBA00022737"/>
    </source>
</evidence>
<reference evidence="9 10" key="1">
    <citation type="submission" date="2024-07" db="EMBL/GenBank/DDBJ databases">
        <title>Section-level genome sequencing and comparative genomics of Aspergillus sections Usti and Cavernicolus.</title>
        <authorList>
            <consortium name="Lawrence Berkeley National Laboratory"/>
            <person name="Nybo J.L."/>
            <person name="Vesth T.C."/>
            <person name="Theobald S."/>
            <person name="Frisvad J.C."/>
            <person name="Larsen T.O."/>
            <person name="Kjaerboelling I."/>
            <person name="Rothschild-Mancinelli K."/>
            <person name="Lyhne E.K."/>
            <person name="Kogle M.E."/>
            <person name="Barry K."/>
            <person name="Clum A."/>
            <person name="Na H."/>
            <person name="Ledsgaard L."/>
            <person name="Lin J."/>
            <person name="Lipzen A."/>
            <person name="Kuo A."/>
            <person name="Riley R."/>
            <person name="Mondo S."/>
            <person name="LaButti K."/>
            <person name="Haridas S."/>
            <person name="Pangalinan J."/>
            <person name="Salamov A.A."/>
            <person name="Simmons B.A."/>
            <person name="Magnuson J.K."/>
            <person name="Chen J."/>
            <person name="Drula E."/>
            <person name="Henrissat B."/>
            <person name="Wiebenga A."/>
            <person name="Lubbers R.J."/>
            <person name="Gomes A.C."/>
            <person name="Macurrencykelacurrency M.R."/>
            <person name="Stajich J."/>
            <person name="Grigoriev I.V."/>
            <person name="Mortensen U.H."/>
            <person name="De vries R.P."/>
            <person name="Baker S.E."/>
            <person name="Andersen M.R."/>
        </authorList>
    </citation>
    <scope>NUCLEOTIDE SEQUENCE [LARGE SCALE GENOMIC DNA]</scope>
    <source>
        <strain evidence="9 10">CBS 756.74</strain>
    </source>
</reference>
<evidence type="ECO:0000256" key="2">
    <source>
        <dbReference type="ARBA" id="ARBA00022723"/>
    </source>
</evidence>
<evidence type="ECO:0000256" key="4">
    <source>
        <dbReference type="ARBA" id="ARBA00022771"/>
    </source>
</evidence>
<dbReference type="RefSeq" id="XP_070899988.1">
    <property type="nucleotide sequence ID" value="XM_071045369.1"/>
</dbReference>
<comment type="caution">
    <text evidence="9">The sequence shown here is derived from an EMBL/GenBank/DDBJ whole genome shotgun (WGS) entry which is preliminary data.</text>
</comment>
<accession>A0ABR4KHI2</accession>
<keyword evidence="4" id="KW-0863">Zinc-finger</keyword>
<evidence type="ECO:0000256" key="7">
    <source>
        <dbReference type="SAM" id="MobiDB-lite"/>
    </source>
</evidence>
<keyword evidence="3" id="KW-0677">Repeat</keyword>
<dbReference type="CDD" id="cd12148">
    <property type="entry name" value="fungal_TF_MHR"/>
    <property type="match status" value="1"/>
</dbReference>
<dbReference type="PANTHER" id="PTHR40626:SF3">
    <property type="entry name" value="TRANSCRIPTION FACTOR WITH C2H2 AND ZN(2)-CYS(6) DNA BINDING DOMAIN (EUROFUNG)-RELATED"/>
    <property type="match status" value="1"/>
</dbReference>
<dbReference type="GeneID" id="98160533"/>
<dbReference type="PANTHER" id="PTHR40626">
    <property type="entry name" value="MIP31509P"/>
    <property type="match status" value="1"/>
</dbReference>
<sequence>MNFTLVNGQIYTPGLAIVNAPQPYTPLGGETLHISLDVSGNGQLTLTPDDDEPTRFHEITIFLTSSETERNFTVSNGTTPTLVSIDLDSDSDSSSNGSVTAYTGPILSLEPGSTVKHVNWVWPDCFVGAGDSDSDDQGARGSYNISLHQSFRWNSTDYYTVFDLPISVSNGIDEDDERVECGLLENEYRPALSAESDQSEDLPGQPFVGEGVESTVLEGGDEENGGSRLGVGCGVGKVMRISGHTSVVSARGLLHDGRDAKTRHEKTCKATMQSPMPVAQSQAPLFGTTNLSHGLEDDFLMDMSMPYPSDFSALDWLYSTSTHMSSDNIITAERLDFLAHFTSENGMGTFLAPETLEERQKLILKHEHESRTVGGGHELPITSSISAAAHQTIEPAMLHITSEDLDPLTARTYEILHHFRNIITTKASATVVKLDWTPNVESAVRSFFSPTNITRYLGYFWSLWYPNCPFVHRASFDPQTAPPALLCVTVLIGACLSPHREDAVTARMWLNVVEELAFSDSSFWEERDGGGSGGKAVVLDQYVGRKKKRLECVQTVYLVCSLQKREGDEEARTRVRRYRHATMVMLARDIGLTTASHRNLSMDTPSETWWQQFAVEEGLIRTMTYVFLFDVALTIFHNSPPRMVVSELKMEMACPEACFQAESAEECFRLLKEWETTTFWKKRLSITSVLKTICQTELTSSAVDEYSRMGSLNLFTAVQTLHSLTFHLRNSIIFESTLLPLKTGLENWRRIWNQREAEDKYVPDTPDQIWKKVGFVSYSPEFWHLARIIVERIEGDSHDDEEGEADGSSYEDKKVAAAGRSQVRDRERYDHTDMTDVNGLIMEYRRLSLGAV</sequence>
<protein>
    <recommendedName>
        <fullName evidence="8">Xylanolytic transcriptional activator regulatory domain-containing protein</fullName>
    </recommendedName>
</protein>
<keyword evidence="6" id="KW-0539">Nucleus</keyword>
<feature type="region of interest" description="Disordered" evidence="7">
    <location>
        <begin position="796"/>
        <end position="827"/>
    </location>
</feature>
<evidence type="ECO:0000256" key="6">
    <source>
        <dbReference type="ARBA" id="ARBA00023242"/>
    </source>
</evidence>
<keyword evidence="10" id="KW-1185">Reference proteome</keyword>